<protein>
    <submittedName>
        <fullName evidence="2">Uncharacterized protein</fullName>
    </submittedName>
</protein>
<comment type="caution">
    <text evidence="2">The sequence shown here is derived from an EMBL/GenBank/DDBJ whole genome shotgun (WGS) entry which is preliminary data.</text>
</comment>
<organism evidence="2 3">
    <name type="scientific">Perkinsus olseni</name>
    <name type="common">Perkinsus atlanticus</name>
    <dbReference type="NCBI Taxonomy" id="32597"/>
    <lineage>
        <taxon>Eukaryota</taxon>
        <taxon>Sar</taxon>
        <taxon>Alveolata</taxon>
        <taxon>Perkinsozoa</taxon>
        <taxon>Perkinsea</taxon>
        <taxon>Perkinsida</taxon>
        <taxon>Perkinsidae</taxon>
        <taxon>Perkinsus</taxon>
    </lineage>
</organism>
<dbReference type="AlphaFoldDB" id="A0A7J6LSB9"/>
<gene>
    <name evidence="2" type="ORF">FOL46_005411</name>
</gene>
<sequence>MSPLEAHLWRQLGVDDYPEWTVAWSDVAPEKLPRSGWDYFDHHVQGPLPLQPVKKAHLDPDYLVETKESDMAELAAYEDREEATISPTDDLPKLDPEGDDITDEWGNGTGTPDNMDLEDMEWLRALILRYPLSSMRYFAGLFLAVYCFLLCSSIKEGPSFSEVQNDELKRPDGICIAVTAKCTRLLFA</sequence>
<dbReference type="EMBL" id="JABANN010000328">
    <property type="protein sequence ID" value="KAF4662188.1"/>
    <property type="molecule type" value="Genomic_DNA"/>
</dbReference>
<feature type="region of interest" description="Disordered" evidence="1">
    <location>
        <begin position="79"/>
        <end position="113"/>
    </location>
</feature>
<accession>A0A7J6LSB9</accession>
<proteinExistence type="predicted"/>
<evidence type="ECO:0000256" key="1">
    <source>
        <dbReference type="SAM" id="MobiDB-lite"/>
    </source>
</evidence>
<name>A0A7J6LSB9_PEROL</name>
<evidence type="ECO:0000313" key="2">
    <source>
        <dbReference type="EMBL" id="KAF4662188.1"/>
    </source>
</evidence>
<evidence type="ECO:0000313" key="3">
    <source>
        <dbReference type="Proteomes" id="UP000572268"/>
    </source>
</evidence>
<dbReference type="Proteomes" id="UP000572268">
    <property type="component" value="Unassembled WGS sequence"/>
</dbReference>
<reference evidence="2 3" key="1">
    <citation type="submission" date="2020-04" db="EMBL/GenBank/DDBJ databases">
        <title>Perkinsus olseni comparative genomics.</title>
        <authorList>
            <person name="Bogema D.R."/>
        </authorList>
    </citation>
    <scope>NUCLEOTIDE SEQUENCE [LARGE SCALE GENOMIC DNA]</scope>
    <source>
        <strain evidence="2">ATCC PRA-31</strain>
    </source>
</reference>